<dbReference type="GO" id="GO:0042597">
    <property type="term" value="C:periplasmic space"/>
    <property type="evidence" value="ECO:0007669"/>
    <property type="project" value="UniProtKB-SubCell"/>
</dbReference>
<feature type="signal peptide" evidence="7">
    <location>
        <begin position="1"/>
        <end position="25"/>
    </location>
</feature>
<evidence type="ECO:0000313" key="13">
    <source>
        <dbReference type="Proteomes" id="UP000321726"/>
    </source>
</evidence>
<dbReference type="PROSITE" id="PS00194">
    <property type="entry name" value="THIOREDOXIN_1"/>
    <property type="match status" value="1"/>
</dbReference>
<dbReference type="InterPro" id="IPR009094">
    <property type="entry name" value="DiS-bond_isomerase_DsbC/G_N_sf"/>
</dbReference>
<dbReference type="SUPFAM" id="SSF52833">
    <property type="entry name" value="Thioredoxin-like"/>
    <property type="match status" value="1"/>
</dbReference>
<keyword evidence="13" id="KW-1185">Reference proteome</keyword>
<dbReference type="Pfam" id="PF13098">
    <property type="entry name" value="Thioredoxin_2"/>
    <property type="match status" value="1"/>
</dbReference>
<dbReference type="InterPro" id="IPR012336">
    <property type="entry name" value="Thioredoxin-like_fold"/>
</dbReference>
<dbReference type="SUPFAM" id="SSF54423">
    <property type="entry name" value="DsbC/DsbG N-terminal domain-like"/>
    <property type="match status" value="1"/>
</dbReference>
<evidence type="ECO:0000259" key="9">
    <source>
        <dbReference type="Pfam" id="PF13098"/>
    </source>
</evidence>
<dbReference type="Gene3D" id="3.10.450.70">
    <property type="entry name" value="Disulphide bond isomerase, DsbC/G, N-terminal"/>
    <property type="match status" value="1"/>
</dbReference>
<dbReference type="STRING" id="44933.SAMN05660971_01659"/>
<feature type="domain" description="Thioredoxin-like fold" evidence="9">
    <location>
        <begin position="121"/>
        <end position="241"/>
    </location>
</feature>
<keyword evidence="6 7" id="KW-0676">Redox-active center</keyword>
<dbReference type="AlphaFoldDB" id="A0A1M7E7E9"/>
<evidence type="ECO:0000259" key="8">
    <source>
        <dbReference type="Pfam" id="PF10411"/>
    </source>
</evidence>
<evidence type="ECO:0000256" key="3">
    <source>
        <dbReference type="ARBA" id="ARBA00022729"/>
    </source>
</evidence>
<dbReference type="Pfam" id="PF10411">
    <property type="entry name" value="DsbC_N"/>
    <property type="match status" value="1"/>
</dbReference>
<evidence type="ECO:0000313" key="12">
    <source>
        <dbReference type="Proteomes" id="UP000184123"/>
    </source>
</evidence>
<sequence length="245" mass="26847">MTRTLSVITALTLTTGLLASSMAMADTPEALNELEVNGQKMPVKQVLETPMEGIYEVRLDTGENFYTNAEGNHFLIGDLFENTDDGLVNLSEQRRNTERAERIAAIPVDEQIVYRGTAEPKATITVFTDTTCGYCRKFHEEVPQLNDMGIEVNYLAFPRGGMLSDGARRLEQVWCTDNRTEALTDAKQDELPESPASCDNPVAEQYQLGRELGVQGTPAIVLPDGTMVPGYVPADRLAAMLGIDG</sequence>
<evidence type="ECO:0000256" key="7">
    <source>
        <dbReference type="RuleBase" id="RU364038"/>
    </source>
</evidence>
<reference evidence="11 12" key="1">
    <citation type="submission" date="2016-11" db="EMBL/GenBank/DDBJ databases">
        <authorList>
            <person name="Jaros S."/>
            <person name="Januszkiewicz K."/>
            <person name="Wedrychowicz H."/>
        </authorList>
    </citation>
    <scope>NUCLEOTIDE SEQUENCE [LARGE SCALE GENOMIC DNA]</scope>
    <source>
        <strain evidence="11 12">DSM 4740</strain>
    </source>
</reference>
<dbReference type="EMBL" id="FRCA01000003">
    <property type="protein sequence ID" value="SHL87692.1"/>
    <property type="molecule type" value="Genomic_DNA"/>
</dbReference>
<name>A0A1M7E7E9_9GAMM</name>
<evidence type="ECO:0000313" key="11">
    <source>
        <dbReference type="EMBL" id="SHL87692.1"/>
    </source>
</evidence>
<protein>
    <recommendedName>
        <fullName evidence="7">Thiol:disulfide interchange protein</fullName>
    </recommendedName>
</protein>
<evidence type="ECO:0000256" key="2">
    <source>
        <dbReference type="ARBA" id="ARBA00009813"/>
    </source>
</evidence>
<dbReference type="Gene3D" id="3.40.30.10">
    <property type="entry name" value="Glutaredoxin"/>
    <property type="match status" value="1"/>
</dbReference>
<comment type="function">
    <text evidence="7">Required for disulfide bond formation in some periplasmic proteins. Acts by transferring its disulfide bond to other proteins and is reduced in the process.</text>
</comment>
<dbReference type="InterPro" id="IPR036249">
    <property type="entry name" value="Thioredoxin-like_sf"/>
</dbReference>
<evidence type="ECO:0000256" key="5">
    <source>
        <dbReference type="ARBA" id="ARBA00023157"/>
    </source>
</evidence>
<dbReference type="RefSeq" id="WP_073434539.1">
    <property type="nucleotide sequence ID" value="NZ_BJXU01000026.1"/>
</dbReference>
<reference evidence="10 13" key="2">
    <citation type="submission" date="2019-07" db="EMBL/GenBank/DDBJ databases">
        <title>Whole genome shotgun sequence of Halomonas cupida NBRC 102219.</title>
        <authorList>
            <person name="Hosoyama A."/>
            <person name="Uohara A."/>
            <person name="Ohji S."/>
            <person name="Ichikawa N."/>
        </authorList>
    </citation>
    <scope>NUCLEOTIDE SEQUENCE [LARGE SCALE GENOMIC DNA]</scope>
    <source>
        <strain evidence="10 13">NBRC 102219</strain>
    </source>
</reference>
<keyword evidence="5" id="KW-1015">Disulfide bond</keyword>
<dbReference type="PANTHER" id="PTHR35272">
    <property type="entry name" value="THIOL:DISULFIDE INTERCHANGE PROTEIN DSBC-RELATED"/>
    <property type="match status" value="1"/>
</dbReference>
<dbReference type="InterPro" id="IPR018950">
    <property type="entry name" value="DiS-bond_isomerase_DsbC/G_N"/>
</dbReference>
<dbReference type="Proteomes" id="UP000184123">
    <property type="component" value="Unassembled WGS sequence"/>
</dbReference>
<dbReference type="InterPro" id="IPR051470">
    <property type="entry name" value="Thiol:disulfide_interchange"/>
</dbReference>
<gene>
    <name evidence="10" type="ORF">HCU01_07520</name>
    <name evidence="11" type="ORF">SAMN05660971_01659</name>
</gene>
<dbReference type="PANTHER" id="PTHR35272:SF3">
    <property type="entry name" value="THIOL:DISULFIDE INTERCHANGE PROTEIN DSBC"/>
    <property type="match status" value="1"/>
</dbReference>
<organism evidence="11 12">
    <name type="scientific">Halomonas cupida</name>
    <dbReference type="NCBI Taxonomy" id="44933"/>
    <lineage>
        <taxon>Bacteria</taxon>
        <taxon>Pseudomonadati</taxon>
        <taxon>Pseudomonadota</taxon>
        <taxon>Gammaproteobacteria</taxon>
        <taxon>Oceanospirillales</taxon>
        <taxon>Halomonadaceae</taxon>
        <taxon>Halomonas</taxon>
    </lineage>
</organism>
<evidence type="ECO:0000256" key="1">
    <source>
        <dbReference type="ARBA" id="ARBA00004418"/>
    </source>
</evidence>
<dbReference type="Proteomes" id="UP000321726">
    <property type="component" value="Unassembled WGS sequence"/>
</dbReference>
<accession>A0A1M7E7E9</accession>
<feature type="chain" id="PRO_5011832598" description="Thiol:disulfide interchange protein" evidence="7">
    <location>
        <begin position="26"/>
        <end position="245"/>
    </location>
</feature>
<feature type="domain" description="Disulphide bond isomerase DsbC/G N-terminal" evidence="8">
    <location>
        <begin position="23"/>
        <end position="91"/>
    </location>
</feature>
<comment type="subcellular location">
    <subcellularLocation>
        <location evidence="1 7">Periplasm</location>
    </subcellularLocation>
</comment>
<dbReference type="InterPro" id="IPR017937">
    <property type="entry name" value="Thioredoxin_CS"/>
</dbReference>
<dbReference type="EMBL" id="BJXU01000026">
    <property type="protein sequence ID" value="GEN22803.1"/>
    <property type="molecule type" value="Genomic_DNA"/>
</dbReference>
<evidence type="ECO:0000256" key="6">
    <source>
        <dbReference type="ARBA" id="ARBA00023284"/>
    </source>
</evidence>
<comment type="similarity">
    <text evidence="2 7">Belongs to the thioredoxin family. DsbC subfamily.</text>
</comment>
<keyword evidence="4 7" id="KW-0574">Periplasm</keyword>
<keyword evidence="3 7" id="KW-0732">Signal</keyword>
<evidence type="ECO:0000256" key="4">
    <source>
        <dbReference type="ARBA" id="ARBA00022764"/>
    </source>
</evidence>
<dbReference type="InterPro" id="IPR033954">
    <property type="entry name" value="DiS-bond_Isoase_DsbC/G"/>
</dbReference>
<proteinExistence type="inferred from homology"/>
<dbReference type="OrthoDB" id="12976at2"/>
<evidence type="ECO:0000313" key="10">
    <source>
        <dbReference type="EMBL" id="GEN22803.1"/>
    </source>
</evidence>
<dbReference type="CDD" id="cd03020">
    <property type="entry name" value="DsbA_DsbC_DsbG"/>
    <property type="match status" value="1"/>
</dbReference>